<dbReference type="Proteomes" id="UP000823927">
    <property type="component" value="Unassembled WGS sequence"/>
</dbReference>
<evidence type="ECO:0000259" key="9">
    <source>
        <dbReference type="SMART" id="SM01038"/>
    </source>
</evidence>
<dbReference type="InterPro" id="IPR006101">
    <property type="entry name" value="Glyco_hydro_2"/>
</dbReference>
<evidence type="ECO:0000256" key="1">
    <source>
        <dbReference type="ARBA" id="ARBA00001412"/>
    </source>
</evidence>
<dbReference type="Gene3D" id="3.20.20.80">
    <property type="entry name" value="Glycosidases"/>
    <property type="match status" value="1"/>
</dbReference>
<dbReference type="GO" id="GO:0005990">
    <property type="term" value="P:lactose catabolic process"/>
    <property type="evidence" value="ECO:0007669"/>
    <property type="project" value="TreeGrafter"/>
</dbReference>
<dbReference type="InterPro" id="IPR036156">
    <property type="entry name" value="Beta-gal/glucu_dom_sf"/>
</dbReference>
<dbReference type="Pfam" id="PF00703">
    <property type="entry name" value="Glyco_hydro_2"/>
    <property type="match status" value="1"/>
</dbReference>
<gene>
    <name evidence="10" type="ORF">IAB46_09540</name>
</gene>
<dbReference type="SUPFAM" id="SSF51445">
    <property type="entry name" value="(Trans)glycosidases"/>
    <property type="match status" value="1"/>
</dbReference>
<dbReference type="InterPro" id="IPR013783">
    <property type="entry name" value="Ig-like_fold"/>
</dbReference>
<evidence type="ECO:0000256" key="2">
    <source>
        <dbReference type="ARBA" id="ARBA00007401"/>
    </source>
</evidence>
<dbReference type="Pfam" id="PF02837">
    <property type="entry name" value="Glyco_hydro_2_N"/>
    <property type="match status" value="1"/>
</dbReference>
<reference evidence="10" key="1">
    <citation type="submission" date="2020-10" db="EMBL/GenBank/DDBJ databases">
        <authorList>
            <person name="Gilroy R."/>
        </authorList>
    </citation>
    <scope>NUCLEOTIDE SEQUENCE</scope>
    <source>
        <strain evidence="10">CHK178-757</strain>
    </source>
</reference>
<dbReference type="InterPro" id="IPR006104">
    <property type="entry name" value="Glyco_hydro_2_N"/>
</dbReference>
<dbReference type="SUPFAM" id="SSF49303">
    <property type="entry name" value="beta-Galactosidase/glucuronidase domain"/>
    <property type="match status" value="2"/>
</dbReference>
<organism evidence="10 11">
    <name type="scientific">Candidatus Scybalocola faecigallinarum</name>
    <dbReference type="NCBI Taxonomy" id="2840941"/>
    <lineage>
        <taxon>Bacteria</taxon>
        <taxon>Bacillati</taxon>
        <taxon>Bacillota</taxon>
        <taxon>Clostridia</taxon>
        <taxon>Lachnospirales</taxon>
        <taxon>Lachnospiraceae</taxon>
        <taxon>Lachnospiraceae incertae sedis</taxon>
        <taxon>Candidatus Scybalocola (ex Gilroy et al. 2021)</taxon>
    </lineage>
</organism>
<keyword evidence="6 8" id="KW-0326">Glycosidase</keyword>
<dbReference type="PROSITE" id="PS00719">
    <property type="entry name" value="GLYCOSYL_HYDROL_F2_1"/>
    <property type="match status" value="1"/>
</dbReference>
<dbReference type="InterPro" id="IPR008979">
    <property type="entry name" value="Galactose-bd-like_sf"/>
</dbReference>
<evidence type="ECO:0000256" key="7">
    <source>
        <dbReference type="ARBA" id="ARBA00032230"/>
    </source>
</evidence>
<dbReference type="InterPro" id="IPR023232">
    <property type="entry name" value="Glyco_hydro_2_AS"/>
</dbReference>
<dbReference type="GO" id="GO:0004565">
    <property type="term" value="F:beta-galactosidase activity"/>
    <property type="evidence" value="ECO:0007669"/>
    <property type="project" value="UniProtKB-EC"/>
</dbReference>
<evidence type="ECO:0000256" key="3">
    <source>
        <dbReference type="ARBA" id="ARBA00012756"/>
    </source>
</evidence>
<dbReference type="Gene3D" id="2.70.98.10">
    <property type="match status" value="1"/>
</dbReference>
<dbReference type="Pfam" id="PF16353">
    <property type="entry name" value="LacZ_4"/>
    <property type="match status" value="1"/>
</dbReference>
<dbReference type="InterPro" id="IPR023230">
    <property type="entry name" value="Glyco_hydro_2_CS"/>
</dbReference>
<dbReference type="PRINTS" id="PR00132">
    <property type="entry name" value="GLHYDRLASE2"/>
</dbReference>
<dbReference type="InterPro" id="IPR032312">
    <property type="entry name" value="LacZ_4"/>
</dbReference>
<dbReference type="SMART" id="SM01038">
    <property type="entry name" value="Bgal_small_N"/>
    <property type="match status" value="1"/>
</dbReference>
<feature type="domain" description="Beta galactosidase small chain/" evidence="9">
    <location>
        <begin position="769"/>
        <end position="1056"/>
    </location>
</feature>
<dbReference type="PROSITE" id="PS00608">
    <property type="entry name" value="GLYCOSYL_HYDROL_F2_2"/>
    <property type="match status" value="1"/>
</dbReference>
<dbReference type="InterPro" id="IPR011013">
    <property type="entry name" value="Gal_mutarotase_sf_dom"/>
</dbReference>
<evidence type="ECO:0000256" key="6">
    <source>
        <dbReference type="ARBA" id="ARBA00023295"/>
    </source>
</evidence>
<evidence type="ECO:0000256" key="4">
    <source>
        <dbReference type="ARBA" id="ARBA00013303"/>
    </source>
</evidence>
<dbReference type="GO" id="GO:0030246">
    <property type="term" value="F:carbohydrate binding"/>
    <property type="evidence" value="ECO:0007669"/>
    <property type="project" value="InterPro"/>
</dbReference>
<dbReference type="SUPFAM" id="SSF74650">
    <property type="entry name" value="Galactose mutarotase-like"/>
    <property type="match status" value="1"/>
</dbReference>
<dbReference type="InterPro" id="IPR006103">
    <property type="entry name" value="Glyco_hydro_2_cat"/>
</dbReference>
<reference evidence="10" key="2">
    <citation type="journal article" date="2021" name="PeerJ">
        <title>Extensive microbial diversity within the chicken gut microbiome revealed by metagenomics and culture.</title>
        <authorList>
            <person name="Gilroy R."/>
            <person name="Ravi A."/>
            <person name="Getino M."/>
            <person name="Pursley I."/>
            <person name="Horton D.L."/>
            <person name="Alikhan N.F."/>
            <person name="Baker D."/>
            <person name="Gharbi K."/>
            <person name="Hall N."/>
            <person name="Watson M."/>
            <person name="Adriaenssens E.M."/>
            <person name="Foster-Nyarko E."/>
            <person name="Jarju S."/>
            <person name="Secka A."/>
            <person name="Antonio M."/>
            <person name="Oren A."/>
            <person name="Chaudhuri R.R."/>
            <person name="La Ragione R."/>
            <person name="Hildebrand F."/>
            <person name="Pallen M.J."/>
        </authorList>
    </citation>
    <scope>NUCLEOTIDE SEQUENCE</scope>
    <source>
        <strain evidence="10">CHK178-757</strain>
    </source>
</reference>
<dbReference type="PANTHER" id="PTHR46323">
    <property type="entry name" value="BETA-GALACTOSIDASE"/>
    <property type="match status" value="1"/>
</dbReference>
<evidence type="ECO:0000313" key="10">
    <source>
        <dbReference type="EMBL" id="HIS47773.1"/>
    </source>
</evidence>
<comment type="similarity">
    <text evidence="2 8">Belongs to the glycosyl hydrolase 2 family.</text>
</comment>
<dbReference type="Pfam" id="PF02929">
    <property type="entry name" value="Bgal_small_N"/>
    <property type="match status" value="1"/>
</dbReference>
<dbReference type="Pfam" id="PF02836">
    <property type="entry name" value="Glyco_hydro_2_C"/>
    <property type="match status" value="1"/>
</dbReference>
<protein>
    <recommendedName>
        <fullName evidence="4 8">Beta-galactosidase</fullName>
        <ecNumber evidence="3 8">3.2.1.23</ecNumber>
    </recommendedName>
    <alternativeName>
        <fullName evidence="7 8">Lactase</fullName>
    </alternativeName>
</protein>
<evidence type="ECO:0000313" key="11">
    <source>
        <dbReference type="Proteomes" id="UP000823927"/>
    </source>
</evidence>
<dbReference type="Gene3D" id="2.60.120.260">
    <property type="entry name" value="Galactose-binding domain-like"/>
    <property type="match status" value="1"/>
</dbReference>
<dbReference type="EC" id="3.2.1.23" evidence="3 8"/>
<comment type="catalytic activity">
    <reaction evidence="1 8">
        <text>Hydrolysis of terminal non-reducing beta-D-galactose residues in beta-D-galactosides.</text>
        <dbReference type="EC" id="3.2.1.23"/>
    </reaction>
</comment>
<evidence type="ECO:0000256" key="5">
    <source>
        <dbReference type="ARBA" id="ARBA00022801"/>
    </source>
</evidence>
<dbReference type="EMBL" id="DVIT01000032">
    <property type="protein sequence ID" value="HIS47773.1"/>
    <property type="molecule type" value="Genomic_DNA"/>
</dbReference>
<dbReference type="InterPro" id="IPR006102">
    <property type="entry name" value="Ig-like_GH2"/>
</dbReference>
<dbReference type="AlphaFoldDB" id="A0A9D1JR34"/>
<dbReference type="InterPro" id="IPR004199">
    <property type="entry name" value="B-gal_small/dom_5"/>
</dbReference>
<proteinExistence type="inferred from homology"/>
<name>A0A9D1JR34_9FIRM</name>
<dbReference type="InterPro" id="IPR050347">
    <property type="entry name" value="Bact_Beta-galactosidase"/>
</dbReference>
<dbReference type="Gene3D" id="2.60.40.10">
    <property type="entry name" value="Immunoglobulins"/>
    <property type="match status" value="2"/>
</dbReference>
<keyword evidence="5 8" id="KW-0378">Hydrolase</keyword>
<accession>A0A9D1JR34</accession>
<dbReference type="InterPro" id="IPR017853">
    <property type="entry name" value="GH"/>
</dbReference>
<comment type="caution">
    <text evidence="10">The sequence shown here is derived from an EMBL/GenBank/DDBJ whole genome shotgun (WGS) entry which is preliminary data.</text>
</comment>
<dbReference type="InterPro" id="IPR014718">
    <property type="entry name" value="GH-type_carb-bd"/>
</dbReference>
<evidence type="ECO:0000256" key="8">
    <source>
        <dbReference type="RuleBase" id="RU361154"/>
    </source>
</evidence>
<sequence>MFQKDWEDPHVTSKNRFPMHFPAGAYENVAQAIEGDRNASKYTKSLNGTWKFYMYDRPEMTDPAFSREDYDDLAWDDIPVPSNWELQGYGKPVYTNVIYPFASKNGAEKFEVKMTRDRLAPNAPNVPADNPAGCYRRTFTIPKDYMDRDVFVEFGGVESCFYVWINGEEVGYSQDSKLNAEFDITPYIREGENTIAVKVLKYCDGSWLEDQDYWHLYGIYRDVRIIARPRVRIQDFKAETLFDGNDFSRSRLRVMIHPRSDVDGFGEWKVRLSLFDKDGQLVTSWQTRPFGQYEAYLWPPRYVAYTEAMIENPHLWTAETPYLYTLVLETMDAGENVTDIESCRIGFRQVKITDDGVLTLNGKRLVIRGVDRHEFCPETGRVVTREYMEKEIAVMKRLNFNAVRTSHYPDCDTWYDLCDALGIYLVDETNVETHGYGGALSGSPEWTGAYVERASRMVLRDKNHPSVILWSLGNESGAEANQAAMYGWIKEYDKTRYVQYESGNPGKNISDVICPMYPKMDWVMDVMANSSDLRPFIMCEYAYAKSNSNGNFKEFWDYIHKFPRFQGGFLWDYADKALYVSIGENGCVDPHGQHKKYVYGGAFGEAVVDDTPDMCMNGVVFPDLSNKPSAYEVKNGQSPVNIERVQNPYLGTEEWQVINRYHVLDLSHLNIVWELICNGDVVDQGVLTDYTTPAGEREKLDIPLNASRIYGESYVNLYVQYKEDTFYAKAGDEVYRTQMSVSREIYCPEEAFAPEGVPLTLSEDGDQIIVRGNGFEAIYHKKNGAFCHVVKDGITVFEGGREEFYRAMTGIDEGTREADPHRNYKSYWRSFGLDRLQKQVENIRTYSAGDQVILEETAGFYPGGTDSMTKDGTGRSCPVIRTCTRYFISSSRMEISSRVINQSGAQTIPRIGRVFKLNRALNQVTWYGRGPWENYCDRKDSALIGKYTDTTEHMHAHFPVPCECGGHEDVRYVQISDGQHQLRVTGGEDFHFSALPYSMEQYENASYEDELGESTATWLTIDACHTGLGGDTGWMRNIHPEYFIRPGIYQYTLKLDY</sequence>
<dbReference type="SUPFAM" id="SSF49785">
    <property type="entry name" value="Galactose-binding domain-like"/>
    <property type="match status" value="1"/>
</dbReference>
<dbReference type="GO" id="GO:0009341">
    <property type="term" value="C:beta-galactosidase complex"/>
    <property type="evidence" value="ECO:0007669"/>
    <property type="project" value="InterPro"/>
</dbReference>
<dbReference type="PANTHER" id="PTHR46323:SF2">
    <property type="entry name" value="BETA-GALACTOSIDASE"/>
    <property type="match status" value="1"/>
</dbReference>